<dbReference type="OrthoDB" id="9808272at2"/>
<dbReference type="PROSITE" id="PS00662">
    <property type="entry name" value="T2SP_E"/>
    <property type="match status" value="1"/>
</dbReference>
<dbReference type="Pfam" id="PF00437">
    <property type="entry name" value="T2SSE"/>
    <property type="match status" value="1"/>
</dbReference>
<name>A0A1V4I8S3_9FIRM</name>
<dbReference type="RefSeq" id="WP_079411335.1">
    <property type="nucleotide sequence ID" value="NZ_MZGW01000002.1"/>
</dbReference>
<dbReference type="FunFam" id="3.30.450.90:FF:000001">
    <property type="entry name" value="Type II secretion system ATPase GspE"/>
    <property type="match status" value="1"/>
</dbReference>
<reference evidence="5 6" key="1">
    <citation type="submission" date="2017-03" db="EMBL/GenBank/DDBJ databases">
        <title>Genome sequence of Clostridium thermoalcaliphilum DSM 7309.</title>
        <authorList>
            <person name="Poehlein A."/>
            <person name="Daniel R."/>
        </authorList>
    </citation>
    <scope>NUCLEOTIDE SEQUENCE [LARGE SCALE GENOMIC DNA]</scope>
    <source>
        <strain evidence="5 6">DSM 7309</strain>
    </source>
</reference>
<dbReference type="STRING" id="29349.CLOTH_07330"/>
<dbReference type="FunFam" id="3.30.300.160:FF:000002">
    <property type="entry name" value="Type II secretion system protein E"/>
    <property type="match status" value="1"/>
</dbReference>
<proteinExistence type="inferred from homology"/>
<keyword evidence="6" id="KW-1185">Reference proteome</keyword>
<dbReference type="Proteomes" id="UP000190140">
    <property type="component" value="Unassembled WGS sequence"/>
</dbReference>
<dbReference type="CDD" id="cd01129">
    <property type="entry name" value="PulE-GspE-like"/>
    <property type="match status" value="1"/>
</dbReference>
<evidence type="ECO:0000313" key="5">
    <source>
        <dbReference type="EMBL" id="OPJ56329.1"/>
    </source>
</evidence>
<evidence type="ECO:0000256" key="1">
    <source>
        <dbReference type="ARBA" id="ARBA00006611"/>
    </source>
</evidence>
<keyword evidence="2" id="KW-0547">Nucleotide-binding</keyword>
<dbReference type="SMART" id="SM00382">
    <property type="entry name" value="AAA"/>
    <property type="match status" value="1"/>
</dbReference>
<dbReference type="InterPro" id="IPR007831">
    <property type="entry name" value="T2SS_GspE_N"/>
</dbReference>
<dbReference type="GO" id="GO:0005524">
    <property type="term" value="F:ATP binding"/>
    <property type="evidence" value="ECO:0007669"/>
    <property type="project" value="UniProtKB-KW"/>
</dbReference>
<evidence type="ECO:0000259" key="4">
    <source>
        <dbReference type="PROSITE" id="PS00662"/>
    </source>
</evidence>
<dbReference type="InterPro" id="IPR027417">
    <property type="entry name" value="P-loop_NTPase"/>
</dbReference>
<dbReference type="InterPro" id="IPR003593">
    <property type="entry name" value="AAA+_ATPase"/>
</dbReference>
<evidence type="ECO:0000256" key="2">
    <source>
        <dbReference type="ARBA" id="ARBA00022741"/>
    </source>
</evidence>
<protein>
    <submittedName>
        <fullName evidence="5">Type II secretion system protein E</fullName>
    </submittedName>
</protein>
<dbReference type="SUPFAM" id="SSF160246">
    <property type="entry name" value="EspE N-terminal domain-like"/>
    <property type="match status" value="1"/>
</dbReference>
<dbReference type="Pfam" id="PF05157">
    <property type="entry name" value="MshEN"/>
    <property type="match status" value="1"/>
</dbReference>
<evidence type="ECO:0000313" key="6">
    <source>
        <dbReference type="Proteomes" id="UP000190140"/>
    </source>
</evidence>
<organism evidence="5 6">
    <name type="scientific">Alkalithermobacter paradoxus</name>
    <dbReference type="NCBI Taxonomy" id="29349"/>
    <lineage>
        <taxon>Bacteria</taxon>
        <taxon>Bacillati</taxon>
        <taxon>Bacillota</taxon>
        <taxon>Clostridia</taxon>
        <taxon>Peptostreptococcales</taxon>
        <taxon>Tepidibacteraceae</taxon>
        <taxon>Alkalithermobacter</taxon>
    </lineage>
</organism>
<feature type="domain" description="Bacterial type II secretion system protein E" evidence="4">
    <location>
        <begin position="379"/>
        <end position="393"/>
    </location>
</feature>
<keyword evidence="3" id="KW-0067">ATP-binding</keyword>
<dbReference type="PANTHER" id="PTHR30258:SF1">
    <property type="entry name" value="PROTEIN TRANSPORT PROTEIN HOFB HOMOLOG"/>
    <property type="match status" value="1"/>
</dbReference>
<dbReference type="GO" id="GO:0005886">
    <property type="term" value="C:plasma membrane"/>
    <property type="evidence" value="ECO:0007669"/>
    <property type="project" value="TreeGrafter"/>
</dbReference>
<dbReference type="InterPro" id="IPR037257">
    <property type="entry name" value="T2SS_E_N_sf"/>
</dbReference>
<dbReference type="EMBL" id="MZGW01000002">
    <property type="protein sequence ID" value="OPJ56329.1"/>
    <property type="molecule type" value="Genomic_DNA"/>
</dbReference>
<dbReference type="InterPro" id="IPR001482">
    <property type="entry name" value="T2SS/T4SS_dom"/>
</dbReference>
<dbReference type="Gene3D" id="3.30.300.160">
    <property type="entry name" value="Type II secretion system, protein E, N-terminal domain"/>
    <property type="match status" value="1"/>
</dbReference>
<comment type="caution">
    <text evidence="5">The sequence shown here is derived from an EMBL/GenBank/DDBJ whole genome shotgun (WGS) entry which is preliminary data.</text>
</comment>
<dbReference type="AlphaFoldDB" id="A0A1V4I8S3"/>
<comment type="similarity">
    <text evidence="1">Belongs to the GSP E family.</text>
</comment>
<dbReference type="GO" id="GO:0016887">
    <property type="term" value="F:ATP hydrolysis activity"/>
    <property type="evidence" value="ECO:0007669"/>
    <property type="project" value="TreeGrafter"/>
</dbReference>
<dbReference type="SUPFAM" id="SSF52540">
    <property type="entry name" value="P-loop containing nucleoside triphosphate hydrolases"/>
    <property type="match status" value="1"/>
</dbReference>
<dbReference type="Gene3D" id="3.40.50.300">
    <property type="entry name" value="P-loop containing nucleotide triphosphate hydrolases"/>
    <property type="match status" value="1"/>
</dbReference>
<sequence>MRNNKFKLGDLLVSVGKITDKQLKEALKEQRISGKKLGEILVDKGFVDELQIIEVLEFQMGIPHIDLSKYHVNPDIIKLIPESLARRHILIPIDKQNGKITVAMADPLNIFAIDDIKIYSGFDVEPVISTKNSILKAIDIYYGKETAQKAVEDFKKEQNKNISNEIKNDSLEDVNSAPVVRIVNSIFDEAVNIGASDIHIEPFQNNVRVRYRVDGSLIEGMNLIKGTHLSLVNRIKVMGKMDIAEKRVPQDGRIEININGKSIDLRISIMPTVFGEKIVIRLLLRNEFLFSRNELGLIDENLRRFDKIVKNPSGIILITGPTGSGKTTTLYTLLKELNSIDKNIISIEDPVEYKIEGVNQIQINNKVGLTFASGLKSILRQDPDMIMVGEIRDKETAQISVRAATTGHLVISTMHTNDAPSTVSRLLDMEIEPYLISSSLVGVVAQRLVRKICPECKEYYTPSIEEMKVLNITEDTKLSKGKGCFNCSNTGYKGRRAIHEIMIIDRECRNIINSKFNAEDLKHYALRSGMISLKENCKKLVLDGITTFDELIKATYIYE</sequence>
<gene>
    <name evidence="5" type="primary">epsE</name>
    <name evidence="5" type="ORF">CLOTH_07330</name>
</gene>
<dbReference type="PANTHER" id="PTHR30258">
    <property type="entry name" value="TYPE II SECRETION SYSTEM PROTEIN GSPE-RELATED"/>
    <property type="match status" value="1"/>
</dbReference>
<dbReference type="FunFam" id="3.40.50.300:FF:000398">
    <property type="entry name" value="Type IV pilus assembly ATPase PilB"/>
    <property type="match status" value="1"/>
</dbReference>
<accession>A0A1V4I8S3</accession>
<dbReference type="Gene3D" id="3.30.450.90">
    <property type="match status" value="1"/>
</dbReference>
<evidence type="ECO:0000256" key="3">
    <source>
        <dbReference type="ARBA" id="ARBA00022840"/>
    </source>
</evidence>